<sequence>MDQALHCYEFFLVDLLTIPYPFTGKYETIIIYVSPFFYKINGFFRSFPDTLHTLLQ</sequence>
<name>A0A150M5L3_9BACL</name>
<proteinExistence type="predicted"/>
<dbReference type="Proteomes" id="UP000075455">
    <property type="component" value="Unassembled WGS sequence"/>
</dbReference>
<evidence type="ECO:0000313" key="2">
    <source>
        <dbReference type="Proteomes" id="UP000075455"/>
    </source>
</evidence>
<reference evidence="1 2" key="1">
    <citation type="submission" date="2016-01" db="EMBL/GenBank/DDBJ databases">
        <title>Draft Genome Sequences of Seven Thermophilic Sporeformers Isolated from Foods.</title>
        <authorList>
            <person name="Berendsen E.M."/>
            <person name="Wells-Bennik M.H."/>
            <person name="Krawcyk A.O."/>
            <person name="De Jong A."/>
            <person name="Holsappel S."/>
            <person name="Eijlander R.T."/>
            <person name="Kuipers O.P."/>
        </authorList>
    </citation>
    <scope>NUCLEOTIDE SEQUENCE [LARGE SCALE GENOMIC DNA]</scope>
    <source>
        <strain evidence="1 2">B4119</strain>
    </source>
</reference>
<evidence type="ECO:0000313" key="1">
    <source>
        <dbReference type="EMBL" id="KYD19651.1"/>
    </source>
</evidence>
<gene>
    <name evidence="1" type="ORF">B4119_3163</name>
</gene>
<dbReference type="EMBL" id="LQYS01000006">
    <property type="protein sequence ID" value="KYD19651.1"/>
    <property type="molecule type" value="Genomic_DNA"/>
</dbReference>
<dbReference type="AlphaFoldDB" id="A0A150M5L3"/>
<accession>A0A150M5L3</accession>
<comment type="caution">
    <text evidence="1">The sequence shown here is derived from an EMBL/GenBank/DDBJ whole genome shotgun (WGS) entry which is preliminary data.</text>
</comment>
<protein>
    <submittedName>
        <fullName evidence="1">Uncharacterized protein</fullName>
    </submittedName>
</protein>
<organism evidence="1 2">
    <name type="scientific">Saccharococcus caldoxylosilyticus</name>
    <dbReference type="NCBI Taxonomy" id="81408"/>
    <lineage>
        <taxon>Bacteria</taxon>
        <taxon>Bacillati</taxon>
        <taxon>Bacillota</taxon>
        <taxon>Bacilli</taxon>
        <taxon>Bacillales</taxon>
        <taxon>Anoxybacillaceae</taxon>
        <taxon>Saccharococcus</taxon>
    </lineage>
</organism>